<evidence type="ECO:0000313" key="1">
    <source>
        <dbReference type="EMBL" id="PXV57437.1"/>
    </source>
</evidence>
<name>A0A2V3PJ98_9BACT</name>
<dbReference type="AlphaFoldDB" id="A0A2V3PJ98"/>
<proteinExistence type="predicted"/>
<sequence length="67" mass="7428">MNQMVIGCWYSAIYKSEFRITFQVLALDGKSVSLCREDGAIVDSLPSGYVSLVDHGDCKPENSRVID</sequence>
<dbReference type="EMBL" id="QICL01000052">
    <property type="protein sequence ID" value="PXV57437.1"/>
    <property type="molecule type" value="Genomic_DNA"/>
</dbReference>
<reference evidence="1 2" key="1">
    <citation type="submission" date="2018-03" db="EMBL/GenBank/DDBJ databases">
        <title>Genomic Encyclopedia of Archaeal and Bacterial Type Strains, Phase II (KMG-II): from individual species to whole genera.</title>
        <authorList>
            <person name="Goeker M."/>
        </authorList>
    </citation>
    <scope>NUCLEOTIDE SEQUENCE [LARGE SCALE GENOMIC DNA]</scope>
    <source>
        <strain evidence="1 2">DSM 100214</strain>
    </source>
</reference>
<dbReference type="Proteomes" id="UP000247973">
    <property type="component" value="Unassembled WGS sequence"/>
</dbReference>
<dbReference type="RefSeq" id="WP_110312721.1">
    <property type="nucleotide sequence ID" value="NZ_QICL01000052.1"/>
</dbReference>
<comment type="caution">
    <text evidence="1">The sequence shown here is derived from an EMBL/GenBank/DDBJ whole genome shotgun (WGS) entry which is preliminary data.</text>
</comment>
<evidence type="ECO:0000313" key="2">
    <source>
        <dbReference type="Proteomes" id="UP000247973"/>
    </source>
</evidence>
<accession>A0A2V3PJ98</accession>
<keyword evidence="2" id="KW-1185">Reference proteome</keyword>
<gene>
    <name evidence="1" type="ORF">CLV62_15221</name>
</gene>
<organism evidence="1 2">
    <name type="scientific">Dysgonomonas alginatilytica</name>
    <dbReference type="NCBI Taxonomy" id="1605892"/>
    <lineage>
        <taxon>Bacteria</taxon>
        <taxon>Pseudomonadati</taxon>
        <taxon>Bacteroidota</taxon>
        <taxon>Bacteroidia</taxon>
        <taxon>Bacteroidales</taxon>
        <taxon>Dysgonomonadaceae</taxon>
        <taxon>Dysgonomonas</taxon>
    </lineage>
</organism>
<protein>
    <submittedName>
        <fullName evidence="1">Uncharacterized protein</fullName>
    </submittedName>
</protein>